<name>A0ABM8Q3X7_9BACT</name>
<evidence type="ECO:0000256" key="2">
    <source>
        <dbReference type="ARBA" id="ARBA00023004"/>
    </source>
</evidence>
<comment type="catalytic activity">
    <reaction evidence="6">
        <text>Fe-coproporphyrin III + 2 H(+) = coproporphyrin III + Fe(2+)</text>
        <dbReference type="Rhea" id="RHEA:49572"/>
        <dbReference type="ChEBI" id="CHEBI:15378"/>
        <dbReference type="ChEBI" id="CHEBI:29033"/>
        <dbReference type="ChEBI" id="CHEBI:68438"/>
        <dbReference type="ChEBI" id="CHEBI:131725"/>
        <dbReference type="EC" id="4.99.1.9"/>
    </reaction>
    <physiologicalReaction direction="right-to-left" evidence="6">
        <dbReference type="Rhea" id="RHEA:49574"/>
    </physiologicalReaction>
</comment>
<dbReference type="Proteomes" id="UP000789803">
    <property type="component" value="Unassembled WGS sequence"/>
</dbReference>
<protein>
    <recommendedName>
        <fullName evidence="7 8">Ferrochelatase</fullName>
        <ecNumber evidence="7 8">4.98.1.1</ecNumber>
    </recommendedName>
    <alternativeName>
        <fullName evidence="7">Heme synthase</fullName>
    </alternativeName>
    <alternativeName>
        <fullName evidence="7">Protoheme ferro-lyase</fullName>
    </alternativeName>
</protein>
<evidence type="ECO:0000256" key="8">
    <source>
        <dbReference type="RuleBase" id="RU000607"/>
    </source>
</evidence>
<comment type="similarity">
    <text evidence="1 7 8">Belongs to the ferrochelatase family.</text>
</comment>
<dbReference type="PANTHER" id="PTHR11108:SF1">
    <property type="entry name" value="FERROCHELATASE, MITOCHONDRIAL"/>
    <property type="match status" value="1"/>
</dbReference>
<dbReference type="InterPro" id="IPR033659">
    <property type="entry name" value="Ferrochelatase_N"/>
</dbReference>
<dbReference type="InterPro" id="IPR019772">
    <property type="entry name" value="Ferrochelatase_AS"/>
</dbReference>
<evidence type="ECO:0000256" key="1">
    <source>
        <dbReference type="ARBA" id="ARBA00007718"/>
    </source>
</evidence>
<dbReference type="RefSeq" id="WP_229932282.1">
    <property type="nucleotide sequence ID" value="NZ_CAJHOF010000003.1"/>
</dbReference>
<dbReference type="CDD" id="cd00419">
    <property type="entry name" value="Ferrochelatase_C"/>
    <property type="match status" value="1"/>
</dbReference>
<keyword evidence="7 8" id="KW-0963">Cytoplasm</keyword>
<dbReference type="EMBL" id="CAJHOF010000003">
    <property type="protein sequence ID" value="CAD7287581.1"/>
    <property type="molecule type" value="Genomic_DNA"/>
</dbReference>
<evidence type="ECO:0000313" key="10">
    <source>
        <dbReference type="Proteomes" id="UP000789803"/>
    </source>
</evidence>
<keyword evidence="5 7" id="KW-0627">Porphyrin biosynthesis</keyword>
<keyword evidence="3 7" id="KW-0350">Heme biosynthesis</keyword>
<keyword evidence="2 7" id="KW-0408">Iron</keyword>
<dbReference type="GO" id="GO:0016829">
    <property type="term" value="F:lyase activity"/>
    <property type="evidence" value="ECO:0007669"/>
    <property type="project" value="UniProtKB-KW"/>
</dbReference>
<dbReference type="NCBIfam" id="TIGR00109">
    <property type="entry name" value="hemH"/>
    <property type="match status" value="1"/>
</dbReference>
<dbReference type="Gene3D" id="3.40.50.1400">
    <property type="match status" value="2"/>
</dbReference>
<comment type="function">
    <text evidence="7 8">Catalyzes the ferrous insertion into protoporphyrin IX.</text>
</comment>
<feature type="binding site" evidence="7">
    <location>
        <position position="264"/>
    </location>
    <ligand>
        <name>Fe(2+)</name>
        <dbReference type="ChEBI" id="CHEBI:29033"/>
    </ligand>
</feature>
<keyword evidence="10" id="KW-1185">Reference proteome</keyword>
<dbReference type="CDD" id="cd03411">
    <property type="entry name" value="Ferrochelatase_N"/>
    <property type="match status" value="1"/>
</dbReference>
<comment type="caution">
    <text evidence="9">The sequence shown here is derived from an EMBL/GenBank/DDBJ whole genome shotgun (WGS) entry which is preliminary data.</text>
</comment>
<organism evidence="9 10">
    <name type="scientific">Campylobacter majalis</name>
    <dbReference type="NCBI Taxonomy" id="2790656"/>
    <lineage>
        <taxon>Bacteria</taxon>
        <taxon>Pseudomonadati</taxon>
        <taxon>Campylobacterota</taxon>
        <taxon>Epsilonproteobacteria</taxon>
        <taxon>Campylobacterales</taxon>
        <taxon>Campylobacteraceae</taxon>
        <taxon>Campylobacter</taxon>
    </lineage>
</organism>
<dbReference type="Pfam" id="PF00762">
    <property type="entry name" value="Ferrochelatase"/>
    <property type="match status" value="1"/>
</dbReference>
<dbReference type="SUPFAM" id="SSF53800">
    <property type="entry name" value="Chelatase"/>
    <property type="match status" value="1"/>
</dbReference>
<dbReference type="PROSITE" id="PS00534">
    <property type="entry name" value="FERROCHELATASE"/>
    <property type="match status" value="1"/>
</dbReference>
<proteinExistence type="inferred from homology"/>
<keyword evidence="4 7" id="KW-0456">Lyase</keyword>
<dbReference type="InterPro" id="IPR033644">
    <property type="entry name" value="Ferrochelatase_C"/>
</dbReference>
<sequence>MKLLLLLNMGGPRNEDEIEVFLKNMFNDPAILSVKSVFLRKILANLITQMRLKTAKQNYAQIGGKSPICEITQRLCDKINKLQNRYIADYAMNYTPPFCQDVLKKYDNLDEIILVPLYPHHSITTVASSINEFNKAYKMLNLNAKIKIIQPFYDNKNFNKIIINSIKNTNANISKTTLILSAHSLPQSTIDKGDLYEKHVNNQVQILKTFLTNEGINFKDVKLAYQSRLGPVKWLEPSLSDVLKTLDNKKALIYPLSFCIDNSETIFELHKEYKHVADELGYEYYDVVYCPNDSDEFADFLLSLIKE</sequence>
<evidence type="ECO:0000256" key="4">
    <source>
        <dbReference type="ARBA" id="ARBA00023239"/>
    </source>
</evidence>
<dbReference type="HAMAP" id="MF_00323">
    <property type="entry name" value="Ferrochelatase"/>
    <property type="match status" value="1"/>
</dbReference>
<keyword evidence="7" id="KW-0479">Metal-binding</keyword>
<comment type="catalytic activity">
    <reaction evidence="7 8">
        <text>heme b + 2 H(+) = protoporphyrin IX + Fe(2+)</text>
        <dbReference type="Rhea" id="RHEA:22584"/>
        <dbReference type="ChEBI" id="CHEBI:15378"/>
        <dbReference type="ChEBI" id="CHEBI:29033"/>
        <dbReference type="ChEBI" id="CHEBI:57306"/>
        <dbReference type="ChEBI" id="CHEBI:60344"/>
        <dbReference type="EC" id="4.98.1.1"/>
    </reaction>
</comment>
<gene>
    <name evidence="7 9" type="primary">hemH</name>
    <name evidence="9" type="ORF">LMG7974_00460</name>
</gene>
<dbReference type="InterPro" id="IPR001015">
    <property type="entry name" value="Ferrochelatase"/>
</dbReference>
<evidence type="ECO:0000313" key="9">
    <source>
        <dbReference type="EMBL" id="CAD7287581.1"/>
    </source>
</evidence>
<dbReference type="PANTHER" id="PTHR11108">
    <property type="entry name" value="FERROCHELATASE"/>
    <property type="match status" value="1"/>
</dbReference>
<feature type="binding site" evidence="7">
    <location>
        <position position="183"/>
    </location>
    <ligand>
        <name>Fe(2+)</name>
        <dbReference type="ChEBI" id="CHEBI:29033"/>
    </ligand>
</feature>
<evidence type="ECO:0000256" key="5">
    <source>
        <dbReference type="ARBA" id="ARBA00023244"/>
    </source>
</evidence>
<accession>A0ABM8Q3X7</accession>
<evidence type="ECO:0000256" key="6">
    <source>
        <dbReference type="ARBA" id="ARBA00024536"/>
    </source>
</evidence>
<dbReference type="EC" id="4.98.1.1" evidence="7 8"/>
<reference evidence="9 10" key="1">
    <citation type="submission" date="2020-11" db="EMBL/GenBank/DDBJ databases">
        <authorList>
            <person name="Peeters C."/>
        </authorList>
    </citation>
    <scope>NUCLEOTIDE SEQUENCE [LARGE SCALE GENOMIC DNA]</scope>
    <source>
        <strain evidence="9 10">LMG 7974</strain>
    </source>
</reference>
<comment type="subcellular location">
    <subcellularLocation>
        <location evidence="7 8">Cytoplasm</location>
    </subcellularLocation>
</comment>
<evidence type="ECO:0000256" key="3">
    <source>
        <dbReference type="ARBA" id="ARBA00023133"/>
    </source>
</evidence>
<evidence type="ECO:0000256" key="7">
    <source>
        <dbReference type="HAMAP-Rule" id="MF_00323"/>
    </source>
</evidence>
<comment type="pathway">
    <text evidence="7 8">Porphyrin-containing compound metabolism; protoheme biosynthesis; protoheme from protoporphyrin-IX: step 1/1.</text>
</comment>